<dbReference type="PROSITE" id="PS50821">
    <property type="entry name" value="PAZ"/>
    <property type="match status" value="1"/>
</dbReference>
<dbReference type="InterPro" id="IPR036085">
    <property type="entry name" value="PAZ_dom_sf"/>
</dbReference>
<dbReference type="InterPro" id="IPR032473">
    <property type="entry name" value="Argonaute_Mid_dom"/>
</dbReference>
<dbReference type="SMART" id="SM01163">
    <property type="entry name" value="DUF1785"/>
    <property type="match status" value="1"/>
</dbReference>
<dbReference type="InterPro" id="IPR012337">
    <property type="entry name" value="RNaseH-like_sf"/>
</dbReference>
<feature type="compositionally biased region" description="Basic and acidic residues" evidence="2">
    <location>
        <begin position="36"/>
        <end position="59"/>
    </location>
</feature>
<dbReference type="SMART" id="SM00949">
    <property type="entry name" value="PAZ"/>
    <property type="match status" value="1"/>
</dbReference>
<dbReference type="Gene3D" id="3.30.420.10">
    <property type="entry name" value="Ribonuclease H-like superfamily/Ribonuclease H"/>
    <property type="match status" value="1"/>
</dbReference>
<dbReference type="InterPro" id="IPR045246">
    <property type="entry name" value="Piwi_ago-like"/>
</dbReference>
<feature type="compositionally biased region" description="Basic and acidic residues" evidence="2">
    <location>
        <begin position="66"/>
        <end position="78"/>
    </location>
</feature>
<reference evidence="5 6" key="1">
    <citation type="submission" date="2013-11" db="EMBL/GenBank/DDBJ databases">
        <title>Genome sequencing of Stegodyphus mimosarum.</title>
        <authorList>
            <person name="Bechsgaard J."/>
        </authorList>
    </citation>
    <scope>NUCLEOTIDE SEQUENCE [LARGE SCALE GENOMIC DNA]</scope>
</reference>
<dbReference type="Proteomes" id="UP000054359">
    <property type="component" value="Unassembled WGS sequence"/>
</dbReference>
<dbReference type="SUPFAM" id="SSF53098">
    <property type="entry name" value="Ribonuclease H-like"/>
    <property type="match status" value="1"/>
</dbReference>
<feature type="domain" description="PAZ" evidence="3">
    <location>
        <begin position="356"/>
        <end position="466"/>
    </location>
</feature>
<dbReference type="Gene3D" id="2.170.260.10">
    <property type="entry name" value="paz domain"/>
    <property type="match status" value="1"/>
</dbReference>
<gene>
    <name evidence="5" type="ORF">X975_22648</name>
</gene>
<dbReference type="CDD" id="cd02846">
    <property type="entry name" value="PAZ_argonaute_like"/>
    <property type="match status" value="1"/>
</dbReference>
<evidence type="ECO:0000313" key="6">
    <source>
        <dbReference type="Proteomes" id="UP000054359"/>
    </source>
</evidence>
<evidence type="ECO:0000259" key="4">
    <source>
        <dbReference type="PROSITE" id="PS50822"/>
    </source>
</evidence>
<dbReference type="EMBL" id="KK116037">
    <property type="protein sequence ID" value="KFM66632.1"/>
    <property type="molecule type" value="Genomic_DNA"/>
</dbReference>
<sequence length="972" mass="111373">MPKKRKGKGKSRDHAQQTLQQQTTVEEAASSQEQAAAKKEIQARDRDERISSSQEHVHSSYEINEPEEKKPEFTRGETSKQFQTEEEERCPENLFEKISGLSLQSKERQVSRKEYSLVTRPGYGMKGRNINLIANYFILKFKDITIYHYDVEITQNTKDGETAGPSIIDQGNTLKEDKQKGVPVVEHQQKRNICKEKCRKIFATLVKNKRLQKFCPVYDGQKNVFTNQALPFHEELRENIDIGENNTFCVIIKPVKKEDGSNIINLEPLMELYRGRSKEIPQDALLVFDTVMNHRDPPLIQFQLRNSFFNPKQNSPKDLLSGLEAWFGYNQSVHLAQKSPVVVVNLAAKAFHKPGSVIDYACEILRTNVRKLPRLEQFQIQELSEELRNIRVRVTHQKQPRQYTIKGVRSLPAREEMMEFEKRKISVAQYFAQKYETLCYPQLPCLHMVSGNNKTYMPMESCLIVERQAKIGKLSAETTSRMIQETAREPVDRFQKIMEYSQTIQNVSGPVMNNFGLEMDRHFMRLIGRIILAPSLAYCGDSPSRIAKPDHKGVWRIETGKKFYKAMEVQKWIVISFANERFYGFGKLRMYSDTLVASSIKCGINLPPPSEIKIFDRKSSTEEAILYAKTSGAEFAIIVLSRNDNKHSYEEVKYLADIKYNLVTQCMEDKNLRKINDQIATNVCLKINIKLGGINHIFLQKPPTFSSSVIVFGADCVHWPRGFGYPSIAAVVGSLEKTVSRYALKCVLQENRDDSKFSQEIITEMKSIVKSIFKAFTENNGGEKPDKILFFRDGVSEGQFKSALEEEVAGIQQACLELYHKTLPVTYIVVQKRHQTRLRPQDPLEGVRKSGNVPPGTTVDTTITHPVFFDFFLCSHEGIRGTSKPAHYTVLHDDNRFTADDLQQLCHYLCYAYTRCTRGVSIPAPVLYADLAANRAKKYADRFVETKSGKTRKSLPLEVVQAIKNMHDMFYI</sequence>
<dbReference type="Pfam" id="PF02171">
    <property type="entry name" value="Piwi"/>
    <property type="match status" value="1"/>
</dbReference>
<feature type="compositionally biased region" description="Low complexity" evidence="2">
    <location>
        <begin position="16"/>
        <end position="35"/>
    </location>
</feature>
<proteinExistence type="inferred from homology"/>
<protein>
    <submittedName>
        <fullName evidence="5">Protein argonaute-4</fullName>
    </submittedName>
</protein>
<dbReference type="InterPro" id="IPR032474">
    <property type="entry name" value="Argonaute_N"/>
</dbReference>
<evidence type="ECO:0000259" key="3">
    <source>
        <dbReference type="PROSITE" id="PS50821"/>
    </source>
</evidence>
<organism evidence="5 6">
    <name type="scientific">Stegodyphus mimosarum</name>
    <name type="common">African social velvet spider</name>
    <dbReference type="NCBI Taxonomy" id="407821"/>
    <lineage>
        <taxon>Eukaryota</taxon>
        <taxon>Metazoa</taxon>
        <taxon>Ecdysozoa</taxon>
        <taxon>Arthropoda</taxon>
        <taxon>Chelicerata</taxon>
        <taxon>Arachnida</taxon>
        <taxon>Araneae</taxon>
        <taxon>Araneomorphae</taxon>
        <taxon>Entelegynae</taxon>
        <taxon>Eresoidea</taxon>
        <taxon>Eresidae</taxon>
        <taxon>Stegodyphus</taxon>
    </lineage>
</organism>
<dbReference type="OrthoDB" id="10252740at2759"/>
<dbReference type="GO" id="GO:0034587">
    <property type="term" value="P:piRNA processing"/>
    <property type="evidence" value="ECO:0007669"/>
    <property type="project" value="UniProtKB-ARBA"/>
</dbReference>
<evidence type="ECO:0000256" key="1">
    <source>
        <dbReference type="RuleBase" id="RU361178"/>
    </source>
</evidence>
<feature type="non-terminal residue" evidence="5">
    <location>
        <position position="972"/>
    </location>
</feature>
<keyword evidence="6" id="KW-1185">Reference proteome</keyword>
<dbReference type="Pfam" id="PF02170">
    <property type="entry name" value="PAZ"/>
    <property type="match status" value="1"/>
</dbReference>
<dbReference type="CDD" id="cd04657">
    <property type="entry name" value="Piwi_ago-like"/>
    <property type="match status" value="1"/>
</dbReference>
<dbReference type="PROSITE" id="PS50822">
    <property type="entry name" value="PIWI"/>
    <property type="match status" value="1"/>
</dbReference>
<dbReference type="SUPFAM" id="SSF101690">
    <property type="entry name" value="PAZ domain"/>
    <property type="match status" value="1"/>
</dbReference>
<dbReference type="InterPro" id="IPR036397">
    <property type="entry name" value="RNaseH_sf"/>
</dbReference>
<dbReference type="Pfam" id="PF08699">
    <property type="entry name" value="ArgoL1"/>
    <property type="match status" value="1"/>
</dbReference>
<dbReference type="AlphaFoldDB" id="A0A087TNE3"/>
<dbReference type="InterPro" id="IPR003165">
    <property type="entry name" value="Piwi"/>
</dbReference>
<dbReference type="PANTHER" id="PTHR22891">
    <property type="entry name" value="EUKARYOTIC TRANSLATION INITIATION FACTOR 2C"/>
    <property type="match status" value="1"/>
</dbReference>
<accession>A0A087TNE3</accession>
<dbReference type="InterPro" id="IPR014811">
    <property type="entry name" value="ArgoL1"/>
</dbReference>
<dbReference type="Gene3D" id="3.40.50.2300">
    <property type="match status" value="1"/>
</dbReference>
<comment type="similarity">
    <text evidence="1">Belongs to the argonaute family.</text>
</comment>
<evidence type="ECO:0000313" key="5">
    <source>
        <dbReference type="EMBL" id="KFM66632.1"/>
    </source>
</evidence>
<dbReference type="STRING" id="407821.A0A087TNE3"/>
<dbReference type="SMART" id="SM00950">
    <property type="entry name" value="Piwi"/>
    <property type="match status" value="1"/>
</dbReference>
<dbReference type="GO" id="GO:0003723">
    <property type="term" value="F:RNA binding"/>
    <property type="evidence" value="ECO:0007669"/>
    <property type="project" value="InterPro"/>
</dbReference>
<feature type="region of interest" description="Disordered" evidence="2">
    <location>
        <begin position="1"/>
        <end position="91"/>
    </location>
</feature>
<feature type="domain" description="Piwi" evidence="4">
    <location>
        <begin position="635"/>
        <end position="941"/>
    </location>
</feature>
<evidence type="ECO:0000256" key="2">
    <source>
        <dbReference type="SAM" id="MobiDB-lite"/>
    </source>
</evidence>
<dbReference type="Pfam" id="PF16487">
    <property type="entry name" value="ArgoMid"/>
    <property type="match status" value="1"/>
</dbReference>
<dbReference type="Pfam" id="PF16486">
    <property type="entry name" value="ArgoN"/>
    <property type="match status" value="1"/>
</dbReference>
<name>A0A087TNE3_STEMI</name>
<dbReference type="InterPro" id="IPR003100">
    <property type="entry name" value="PAZ_dom"/>
</dbReference>